<comment type="subcellular location">
    <subcellularLocation>
        <location evidence="1">Membrane</location>
        <topology evidence="1">Multi-pass membrane protein</topology>
    </subcellularLocation>
</comment>
<keyword evidence="6 8" id="KW-0472">Membrane</keyword>
<evidence type="ECO:0000259" key="9">
    <source>
        <dbReference type="Pfam" id="PF00909"/>
    </source>
</evidence>
<evidence type="ECO:0000256" key="3">
    <source>
        <dbReference type="ARBA" id="ARBA00022448"/>
    </source>
</evidence>
<feature type="transmembrane region" description="Helical" evidence="8">
    <location>
        <begin position="59"/>
        <end position="87"/>
    </location>
</feature>
<feature type="domain" description="Ammonium transporter AmtB-like" evidence="9">
    <location>
        <begin position="4"/>
        <end position="89"/>
    </location>
</feature>
<protein>
    <recommendedName>
        <fullName evidence="9">Ammonium transporter AmtB-like domain-containing protein</fullName>
    </recommendedName>
</protein>
<name>A0AAE3DU55_9FIRM</name>
<dbReference type="Gene3D" id="1.10.3430.10">
    <property type="entry name" value="Ammonium transporter AmtB like domains"/>
    <property type="match status" value="1"/>
</dbReference>
<evidence type="ECO:0000256" key="4">
    <source>
        <dbReference type="ARBA" id="ARBA00022692"/>
    </source>
</evidence>
<keyword evidence="7" id="KW-0924">Ammonia transport</keyword>
<dbReference type="GO" id="GO:0016020">
    <property type="term" value="C:membrane"/>
    <property type="evidence" value="ECO:0007669"/>
    <property type="project" value="UniProtKB-SubCell"/>
</dbReference>
<evidence type="ECO:0000256" key="7">
    <source>
        <dbReference type="ARBA" id="ARBA00023177"/>
    </source>
</evidence>
<evidence type="ECO:0000313" key="11">
    <source>
        <dbReference type="Proteomes" id="UP001197875"/>
    </source>
</evidence>
<sequence length="90" mass="9136">MLAVLAGFFSVLMIENMDQNMKVDDPAGLCSIFGVAGILGLLAVGISSTEGGLAHGGGILLLAVQLLAGIWAFAFAGAGTALVFWLLKKA</sequence>
<dbReference type="EMBL" id="JAJEPR010000021">
    <property type="protein sequence ID" value="MCC2190508.1"/>
    <property type="molecule type" value="Genomic_DNA"/>
</dbReference>
<dbReference type="InterPro" id="IPR029020">
    <property type="entry name" value="Ammonium/urea_transptr"/>
</dbReference>
<reference evidence="10 11" key="1">
    <citation type="submission" date="2021-10" db="EMBL/GenBank/DDBJ databases">
        <title>Anaerobic single-cell dispensing facilitates the cultivation of human gut bacteria.</title>
        <authorList>
            <person name="Afrizal A."/>
        </authorList>
    </citation>
    <scope>NUCLEOTIDE SEQUENCE [LARGE SCALE GENOMIC DNA]</scope>
    <source>
        <strain evidence="10 11">CLA-AA-H277</strain>
    </source>
</reference>
<dbReference type="InterPro" id="IPR024041">
    <property type="entry name" value="NH4_transpt_AmtB-like_dom"/>
</dbReference>
<feature type="transmembrane region" description="Helical" evidence="8">
    <location>
        <begin position="26"/>
        <end position="47"/>
    </location>
</feature>
<dbReference type="PANTHER" id="PTHR11730:SF6">
    <property type="entry name" value="AMMONIUM TRANSPORTER"/>
    <property type="match status" value="1"/>
</dbReference>
<dbReference type="PANTHER" id="PTHR11730">
    <property type="entry name" value="AMMONIUM TRANSPORTER"/>
    <property type="match status" value="1"/>
</dbReference>
<dbReference type="AlphaFoldDB" id="A0AAE3DU55"/>
<keyword evidence="4 8" id="KW-0812">Transmembrane</keyword>
<evidence type="ECO:0000313" key="10">
    <source>
        <dbReference type="EMBL" id="MCC2190508.1"/>
    </source>
</evidence>
<organism evidence="10 11">
    <name type="scientific">Fusicatenibacter faecihominis</name>
    <dbReference type="NCBI Taxonomy" id="2881276"/>
    <lineage>
        <taxon>Bacteria</taxon>
        <taxon>Bacillati</taxon>
        <taxon>Bacillota</taxon>
        <taxon>Clostridia</taxon>
        <taxon>Lachnospirales</taxon>
        <taxon>Lachnospiraceae</taxon>
        <taxon>Fusicatenibacter</taxon>
    </lineage>
</organism>
<evidence type="ECO:0000256" key="6">
    <source>
        <dbReference type="ARBA" id="ARBA00023136"/>
    </source>
</evidence>
<evidence type="ECO:0000256" key="2">
    <source>
        <dbReference type="ARBA" id="ARBA00005887"/>
    </source>
</evidence>
<dbReference type="GO" id="GO:0008519">
    <property type="term" value="F:ammonium channel activity"/>
    <property type="evidence" value="ECO:0007669"/>
    <property type="project" value="InterPro"/>
</dbReference>
<keyword evidence="5 8" id="KW-1133">Transmembrane helix</keyword>
<comment type="caution">
    <text evidence="10">The sequence shown here is derived from an EMBL/GenBank/DDBJ whole genome shotgun (WGS) entry which is preliminary data.</text>
</comment>
<evidence type="ECO:0000256" key="1">
    <source>
        <dbReference type="ARBA" id="ARBA00004141"/>
    </source>
</evidence>
<keyword evidence="3" id="KW-0813">Transport</keyword>
<keyword evidence="11" id="KW-1185">Reference proteome</keyword>
<gene>
    <name evidence="10" type="ORF">LKD71_11965</name>
</gene>
<evidence type="ECO:0000256" key="5">
    <source>
        <dbReference type="ARBA" id="ARBA00022989"/>
    </source>
</evidence>
<evidence type="ECO:0000256" key="8">
    <source>
        <dbReference type="SAM" id="Phobius"/>
    </source>
</evidence>
<dbReference type="Proteomes" id="UP001197875">
    <property type="component" value="Unassembled WGS sequence"/>
</dbReference>
<proteinExistence type="inferred from homology"/>
<comment type="similarity">
    <text evidence="2">Belongs to the ammonia transporter channel (TC 1.A.11.2) family.</text>
</comment>
<dbReference type="Pfam" id="PF00909">
    <property type="entry name" value="Ammonium_transp"/>
    <property type="match status" value="1"/>
</dbReference>
<dbReference type="GO" id="GO:0097272">
    <property type="term" value="P:ammonium homeostasis"/>
    <property type="evidence" value="ECO:0007669"/>
    <property type="project" value="TreeGrafter"/>
</dbReference>
<accession>A0AAE3DU55</accession>
<dbReference type="RefSeq" id="WP_227615585.1">
    <property type="nucleotide sequence ID" value="NZ_JAJEPR010000021.1"/>
</dbReference>
<dbReference type="SUPFAM" id="SSF111352">
    <property type="entry name" value="Ammonium transporter"/>
    <property type="match status" value="1"/>
</dbReference>